<reference evidence="3" key="1">
    <citation type="submission" date="2016-12" db="EMBL/GenBank/DDBJ databases">
        <authorList>
            <person name="Varghese N."/>
            <person name="Submissions S."/>
        </authorList>
    </citation>
    <scope>NUCLEOTIDE SEQUENCE [LARGE SCALE GENOMIC DNA]</scope>
    <source>
        <strain evidence="3">DSM 45599</strain>
    </source>
</reference>
<evidence type="ECO:0000313" key="2">
    <source>
        <dbReference type="EMBL" id="SIM82464.1"/>
    </source>
</evidence>
<dbReference type="Proteomes" id="UP000185124">
    <property type="component" value="Unassembled WGS sequence"/>
</dbReference>
<gene>
    <name evidence="2" type="ORF">SAMN04489832_2319</name>
</gene>
<sequence>MGGALWYAGFPAISRDGTVTARTLFDLLKLVFAVVAGTGGVAALLVAYRRQRVAEHTNKLAEFAHELAHSADVRAELTKALAQAADERAQVDSDRNGVRLLNERFANASEQLGSDKAAIRLAGVYAMAGLADDWQEGRQICIDVLCAYLRMPYTPPEFEGWKPNTGLDPHNFVSSEDFKRDVLASRQEREVRHTVVRLIGAHLRLPDEFSTSWRGHDFDFTGAVFDGGDLSMSTFAGGRASFTRARFAGGEVSFDRASFAGGEVSFEVAEFIAGSVSFTSAKFEDGRVIFDGAIFDRRAEVSLNEGEFAGGVVSLRWPMVEEGARFNLAWLSRMPGVLIESVERQPVAER</sequence>
<keyword evidence="1" id="KW-0472">Membrane</keyword>
<organism evidence="2 3">
    <name type="scientific">Micromonospora cremea</name>
    <dbReference type="NCBI Taxonomy" id="709881"/>
    <lineage>
        <taxon>Bacteria</taxon>
        <taxon>Bacillati</taxon>
        <taxon>Actinomycetota</taxon>
        <taxon>Actinomycetes</taxon>
        <taxon>Micromonosporales</taxon>
        <taxon>Micromonosporaceae</taxon>
        <taxon>Micromonospora</taxon>
    </lineage>
</organism>
<keyword evidence="1" id="KW-0812">Transmembrane</keyword>
<dbReference type="OrthoDB" id="8440251at2"/>
<dbReference type="EMBL" id="FSQT01000001">
    <property type="protein sequence ID" value="SIM82464.1"/>
    <property type="molecule type" value="Genomic_DNA"/>
</dbReference>
<evidence type="ECO:0000256" key="1">
    <source>
        <dbReference type="SAM" id="Phobius"/>
    </source>
</evidence>
<evidence type="ECO:0000313" key="3">
    <source>
        <dbReference type="Proteomes" id="UP000185124"/>
    </source>
</evidence>
<dbReference type="AlphaFoldDB" id="A0A1N5WBB3"/>
<name>A0A1N5WBB3_9ACTN</name>
<dbReference type="STRING" id="709881.SAMN04489832_2319"/>
<protein>
    <submittedName>
        <fullName evidence="2">Pentapeptide repeat-containing protein</fullName>
    </submittedName>
</protein>
<proteinExistence type="predicted"/>
<keyword evidence="3" id="KW-1185">Reference proteome</keyword>
<feature type="transmembrane region" description="Helical" evidence="1">
    <location>
        <begin position="27"/>
        <end position="48"/>
    </location>
</feature>
<accession>A0A1N5WBB3</accession>
<keyword evidence="1" id="KW-1133">Transmembrane helix</keyword>
<dbReference type="Gene3D" id="2.160.20.80">
    <property type="entry name" value="E3 ubiquitin-protein ligase SopA"/>
    <property type="match status" value="1"/>
</dbReference>